<dbReference type="SUPFAM" id="SSF57667">
    <property type="entry name" value="beta-beta-alpha zinc fingers"/>
    <property type="match status" value="1"/>
</dbReference>
<gene>
    <name evidence="9" type="ORF">TEA_013086</name>
</gene>
<evidence type="ECO:0000313" key="9">
    <source>
        <dbReference type="EMBL" id="THF97331.1"/>
    </source>
</evidence>
<dbReference type="EMBL" id="SDRB02012578">
    <property type="protein sequence ID" value="THF97331.1"/>
    <property type="molecule type" value="Genomic_DNA"/>
</dbReference>
<dbReference type="PANTHER" id="PTHR47287">
    <property type="entry name" value="C2H2 AND C2HC ZINC FINGERS SUPERFAMILY PROTEIN"/>
    <property type="match status" value="1"/>
</dbReference>
<evidence type="ECO:0000256" key="2">
    <source>
        <dbReference type="ARBA" id="ARBA00022723"/>
    </source>
</evidence>
<dbReference type="GO" id="GO:0005634">
    <property type="term" value="C:nucleus"/>
    <property type="evidence" value="ECO:0007669"/>
    <property type="project" value="UniProtKB-SubCell"/>
</dbReference>
<keyword evidence="3 6" id="KW-0863">Zinc-finger</keyword>
<accession>A0A4S4D4Q1</accession>
<evidence type="ECO:0000313" key="10">
    <source>
        <dbReference type="Proteomes" id="UP000306102"/>
    </source>
</evidence>
<organism evidence="9 10">
    <name type="scientific">Camellia sinensis var. sinensis</name>
    <name type="common">China tea</name>
    <dbReference type="NCBI Taxonomy" id="542762"/>
    <lineage>
        <taxon>Eukaryota</taxon>
        <taxon>Viridiplantae</taxon>
        <taxon>Streptophyta</taxon>
        <taxon>Embryophyta</taxon>
        <taxon>Tracheophyta</taxon>
        <taxon>Spermatophyta</taxon>
        <taxon>Magnoliopsida</taxon>
        <taxon>eudicotyledons</taxon>
        <taxon>Gunneridae</taxon>
        <taxon>Pentapetalae</taxon>
        <taxon>asterids</taxon>
        <taxon>Ericales</taxon>
        <taxon>Theaceae</taxon>
        <taxon>Camellia</taxon>
    </lineage>
</organism>
<protein>
    <recommendedName>
        <fullName evidence="8">C2H2-type domain-containing protein</fullName>
    </recommendedName>
</protein>
<dbReference type="PROSITE" id="PS50157">
    <property type="entry name" value="ZINC_FINGER_C2H2_2"/>
    <property type="match status" value="1"/>
</dbReference>
<dbReference type="PROSITE" id="PS00028">
    <property type="entry name" value="ZINC_FINGER_C2H2_1"/>
    <property type="match status" value="1"/>
</dbReference>
<feature type="region of interest" description="Disordered" evidence="7">
    <location>
        <begin position="1"/>
        <end position="25"/>
    </location>
</feature>
<evidence type="ECO:0000256" key="1">
    <source>
        <dbReference type="ARBA" id="ARBA00004123"/>
    </source>
</evidence>
<dbReference type="Proteomes" id="UP000306102">
    <property type="component" value="Unassembled WGS sequence"/>
</dbReference>
<dbReference type="Gene3D" id="3.30.160.60">
    <property type="entry name" value="Classic Zinc Finger"/>
    <property type="match status" value="1"/>
</dbReference>
<dbReference type="GO" id="GO:0009788">
    <property type="term" value="P:negative regulation of abscisic acid-activated signaling pathway"/>
    <property type="evidence" value="ECO:0007669"/>
    <property type="project" value="InterPro"/>
</dbReference>
<comment type="caution">
    <text evidence="9">The sequence shown here is derived from an EMBL/GenBank/DDBJ whole genome shotgun (WGS) entry which is preliminary data.</text>
</comment>
<dbReference type="PANTHER" id="PTHR47287:SF15">
    <property type="entry name" value="ZINC FINGER PROTEIN 3-LIKE"/>
    <property type="match status" value="1"/>
</dbReference>
<keyword evidence="5" id="KW-0539">Nucleus</keyword>
<feature type="region of interest" description="Disordered" evidence="7">
    <location>
        <begin position="42"/>
        <end position="86"/>
    </location>
</feature>
<evidence type="ECO:0000256" key="4">
    <source>
        <dbReference type="ARBA" id="ARBA00022833"/>
    </source>
</evidence>
<feature type="domain" description="C2H2-type" evidence="8">
    <location>
        <begin position="28"/>
        <end position="55"/>
    </location>
</feature>
<evidence type="ECO:0000256" key="5">
    <source>
        <dbReference type="ARBA" id="ARBA00023242"/>
    </source>
</evidence>
<evidence type="ECO:0000256" key="7">
    <source>
        <dbReference type="SAM" id="MobiDB-lite"/>
    </source>
</evidence>
<keyword evidence="10" id="KW-1185">Reference proteome</keyword>
<reference evidence="9 10" key="1">
    <citation type="journal article" date="2018" name="Proc. Natl. Acad. Sci. U.S.A.">
        <title>Draft genome sequence of Camellia sinensis var. sinensis provides insights into the evolution of the tea genome and tea quality.</title>
        <authorList>
            <person name="Wei C."/>
            <person name="Yang H."/>
            <person name="Wang S."/>
            <person name="Zhao J."/>
            <person name="Liu C."/>
            <person name="Gao L."/>
            <person name="Xia E."/>
            <person name="Lu Y."/>
            <person name="Tai Y."/>
            <person name="She G."/>
            <person name="Sun J."/>
            <person name="Cao H."/>
            <person name="Tong W."/>
            <person name="Gao Q."/>
            <person name="Li Y."/>
            <person name="Deng W."/>
            <person name="Jiang X."/>
            <person name="Wang W."/>
            <person name="Chen Q."/>
            <person name="Zhang S."/>
            <person name="Li H."/>
            <person name="Wu J."/>
            <person name="Wang P."/>
            <person name="Li P."/>
            <person name="Shi C."/>
            <person name="Zheng F."/>
            <person name="Jian J."/>
            <person name="Huang B."/>
            <person name="Shan D."/>
            <person name="Shi M."/>
            <person name="Fang C."/>
            <person name="Yue Y."/>
            <person name="Li F."/>
            <person name="Li D."/>
            <person name="Wei S."/>
            <person name="Han B."/>
            <person name="Jiang C."/>
            <person name="Yin Y."/>
            <person name="Xia T."/>
            <person name="Zhang Z."/>
            <person name="Bennetzen J.L."/>
            <person name="Zhao S."/>
            <person name="Wan X."/>
        </authorList>
    </citation>
    <scope>NUCLEOTIDE SEQUENCE [LARGE SCALE GENOMIC DNA]</scope>
    <source>
        <strain evidence="10">cv. Shuchazao</strain>
        <tissue evidence="9">Leaf</tissue>
    </source>
</reference>
<feature type="compositionally biased region" description="Polar residues" evidence="7">
    <location>
        <begin position="14"/>
        <end position="25"/>
    </location>
</feature>
<evidence type="ECO:0000259" key="8">
    <source>
        <dbReference type="PROSITE" id="PS50157"/>
    </source>
</evidence>
<name>A0A4S4D4Q1_CAMSN</name>
<keyword evidence="4" id="KW-0862">Zinc</keyword>
<feature type="compositionally biased region" description="Polar residues" evidence="7">
    <location>
        <begin position="67"/>
        <end position="77"/>
    </location>
</feature>
<dbReference type="InterPro" id="IPR044246">
    <property type="entry name" value="ZFP3-like"/>
</dbReference>
<dbReference type="AlphaFoldDB" id="A0A4S4D4Q1"/>
<comment type="subcellular location">
    <subcellularLocation>
        <location evidence="1">Nucleus</location>
    </subcellularLocation>
</comment>
<feature type="region of interest" description="Disordered" evidence="7">
    <location>
        <begin position="106"/>
        <end position="129"/>
    </location>
</feature>
<dbReference type="GO" id="GO:0008270">
    <property type="term" value="F:zinc ion binding"/>
    <property type="evidence" value="ECO:0007669"/>
    <property type="project" value="UniProtKB-KW"/>
</dbReference>
<proteinExistence type="predicted"/>
<dbReference type="InterPro" id="IPR013087">
    <property type="entry name" value="Znf_C2H2_type"/>
</dbReference>
<sequence length="140" mass="15135">MADPGLYDFLKQPTDPSTGKPTQSSRMFSCLYCPRKFYTSQALGGHQNAHKRERAAARRSFTADHSGLQNDPSSTDHPNPIPIPIPIPNPNAPYWLEPFRSFHGSSSAPLGVHGGGSTPESLSPAADSADHVNLDLSLRL</sequence>
<dbReference type="InterPro" id="IPR036236">
    <property type="entry name" value="Znf_C2H2_sf"/>
</dbReference>
<dbReference type="STRING" id="542762.A0A4S4D4Q1"/>
<keyword evidence="2" id="KW-0479">Metal-binding</keyword>
<evidence type="ECO:0000256" key="3">
    <source>
        <dbReference type="ARBA" id="ARBA00022771"/>
    </source>
</evidence>
<evidence type="ECO:0000256" key="6">
    <source>
        <dbReference type="PROSITE-ProRule" id="PRU00042"/>
    </source>
</evidence>